<keyword evidence="4" id="KW-0963">Cytoplasm</keyword>
<comment type="caution">
    <text evidence="15">The sequence shown here is derived from an EMBL/GenBank/DDBJ whole genome shotgun (WGS) entry which is preliminary data.</text>
</comment>
<keyword evidence="6 13" id="KW-0489">Methyltransferase</keyword>
<evidence type="ECO:0000256" key="3">
    <source>
        <dbReference type="ARBA" id="ARBA00012140"/>
    </source>
</evidence>
<evidence type="ECO:0000256" key="10">
    <source>
        <dbReference type="ARBA" id="ARBA00030399"/>
    </source>
</evidence>
<dbReference type="GO" id="GO:0005737">
    <property type="term" value="C:cytoplasm"/>
    <property type="evidence" value="ECO:0007669"/>
    <property type="project" value="UniProtKB-SubCell"/>
</dbReference>
<dbReference type="PANTHER" id="PTHR22807:SF53">
    <property type="entry name" value="RIBOSOMAL RNA SMALL SUBUNIT METHYLTRANSFERASE B-RELATED"/>
    <property type="match status" value="1"/>
</dbReference>
<dbReference type="AlphaFoldDB" id="A0A933GKB9"/>
<keyword evidence="5" id="KW-0698">rRNA processing</keyword>
<feature type="binding site" evidence="13">
    <location>
        <begin position="260"/>
        <end position="266"/>
    </location>
    <ligand>
        <name>S-adenosyl-L-methionine</name>
        <dbReference type="ChEBI" id="CHEBI:59789"/>
    </ligand>
</feature>
<dbReference type="FunFam" id="3.40.50.150:FF:000022">
    <property type="entry name" value="Ribosomal RNA small subunit methyltransferase B"/>
    <property type="match status" value="1"/>
</dbReference>
<comment type="similarity">
    <text evidence="13">Belongs to the class I-like SAM-binding methyltransferase superfamily. RsmB/NOP family.</text>
</comment>
<sequence>MITSREVALRLLILVESKKVKADEALDEIFNKTALSQKDRSLAFQLAYGVLRWRGRLDWILENFSQYPLSKLTPWIRNILRLGAYQLLFLTKIPSWAAVSESVKLAHRFGHKGTSSLVNGILRKIETMKGAVNTPTQLSNNVEFISRWYSHPEWLVRRWVKRFGIEGTKSILEANNQIPPLTVRVNTKKIVVKDFLLRLEEKGIKASPCEMAEHGLKLEVSVLELGQFLESGLCVIQDEASMLVSQLIRPEPGINVLDVCAAPGGKTSHMAQLMGDKGIVLAMDGNFKRLRLLKENVRRLGFNCVKMVCQDARQPISPKIAADLVLIDAPCSAFGVLRRHPEIKWLKEEPELQRLGKVQEEILGNVCQNVKPDGRLAYSVCSFEPEETLGVVNNFLKSHPNFSLVHLGQLFCGKMGDFLSEEGFFQVLPGQSEMDGFFMACLTRIT</sequence>
<dbReference type="Pfam" id="PF22458">
    <property type="entry name" value="RsmF-B_ferredox"/>
    <property type="match status" value="1"/>
</dbReference>
<dbReference type="Pfam" id="PF01189">
    <property type="entry name" value="Methyltr_RsmB-F"/>
    <property type="match status" value="1"/>
</dbReference>
<evidence type="ECO:0000256" key="13">
    <source>
        <dbReference type="PROSITE-ProRule" id="PRU01023"/>
    </source>
</evidence>
<name>A0A933GKB9_UNCTE</name>
<keyword evidence="9 13" id="KW-0694">RNA-binding</keyword>
<feature type="binding site" evidence="13">
    <location>
        <position position="284"/>
    </location>
    <ligand>
        <name>S-adenosyl-L-methionine</name>
        <dbReference type="ChEBI" id="CHEBI:59789"/>
    </ligand>
</feature>
<evidence type="ECO:0000256" key="6">
    <source>
        <dbReference type="ARBA" id="ARBA00022603"/>
    </source>
</evidence>
<dbReference type="SUPFAM" id="SSF53335">
    <property type="entry name" value="S-adenosyl-L-methionine-dependent methyltransferases"/>
    <property type="match status" value="1"/>
</dbReference>
<evidence type="ECO:0000313" key="16">
    <source>
        <dbReference type="Proteomes" id="UP000772181"/>
    </source>
</evidence>
<dbReference type="PRINTS" id="PR02008">
    <property type="entry name" value="RCMTFAMILY"/>
</dbReference>
<evidence type="ECO:0000256" key="2">
    <source>
        <dbReference type="ARBA" id="ARBA00004496"/>
    </source>
</evidence>
<dbReference type="Gene3D" id="3.40.50.150">
    <property type="entry name" value="Vaccinia Virus protein VP39"/>
    <property type="match status" value="1"/>
</dbReference>
<dbReference type="InterPro" id="IPR023267">
    <property type="entry name" value="RCMT"/>
</dbReference>
<evidence type="ECO:0000256" key="12">
    <source>
        <dbReference type="ARBA" id="ARBA00047283"/>
    </source>
</evidence>
<reference evidence="15" key="1">
    <citation type="submission" date="2020-07" db="EMBL/GenBank/DDBJ databases">
        <title>Huge and variable diversity of episymbiotic CPR bacteria and DPANN archaea in groundwater ecosystems.</title>
        <authorList>
            <person name="He C.Y."/>
            <person name="Keren R."/>
            <person name="Whittaker M."/>
            <person name="Farag I.F."/>
            <person name="Doudna J."/>
            <person name="Cate J.H.D."/>
            <person name="Banfield J.F."/>
        </authorList>
    </citation>
    <scope>NUCLEOTIDE SEQUENCE</scope>
    <source>
        <strain evidence="15">NC_groundwater_1482_Ag_S-0.65um_47_24</strain>
    </source>
</reference>
<dbReference type="NCBIfam" id="NF011494">
    <property type="entry name" value="PRK14902.1"/>
    <property type="match status" value="1"/>
</dbReference>
<dbReference type="Gene3D" id="1.10.940.10">
    <property type="entry name" value="NusB-like"/>
    <property type="match status" value="1"/>
</dbReference>
<dbReference type="EC" id="2.1.1.176" evidence="3"/>
<dbReference type="InterPro" id="IPR006027">
    <property type="entry name" value="NusB_RsmB_TIM44"/>
</dbReference>
<comment type="function">
    <text evidence="1">Specifically methylates the cytosine at position 967 (m5C967) of 16S rRNA.</text>
</comment>
<evidence type="ECO:0000256" key="7">
    <source>
        <dbReference type="ARBA" id="ARBA00022679"/>
    </source>
</evidence>
<dbReference type="GO" id="GO:0003723">
    <property type="term" value="F:RNA binding"/>
    <property type="evidence" value="ECO:0007669"/>
    <property type="project" value="UniProtKB-UniRule"/>
</dbReference>
<feature type="active site" description="Nucleophile" evidence="13">
    <location>
        <position position="381"/>
    </location>
</feature>
<evidence type="ECO:0000256" key="9">
    <source>
        <dbReference type="ARBA" id="ARBA00022884"/>
    </source>
</evidence>
<dbReference type="GO" id="GO:0008649">
    <property type="term" value="F:rRNA methyltransferase activity"/>
    <property type="evidence" value="ECO:0007669"/>
    <property type="project" value="InterPro"/>
</dbReference>
<keyword evidence="7 13" id="KW-0808">Transferase</keyword>
<keyword evidence="8 13" id="KW-0949">S-adenosyl-L-methionine</keyword>
<protein>
    <recommendedName>
        <fullName evidence="3">16S rRNA (cytosine(967)-C(5))-methyltransferase</fullName>
        <ecNumber evidence="3">2.1.1.176</ecNumber>
    </recommendedName>
    <alternativeName>
        <fullName evidence="10">16S rRNA m5C967 methyltransferase</fullName>
    </alternativeName>
    <alternativeName>
        <fullName evidence="11">rRNA (cytosine-C(5)-)-methyltransferase RsmB</fullName>
    </alternativeName>
</protein>
<gene>
    <name evidence="15" type="primary">rsmB</name>
    <name evidence="15" type="ORF">HY730_02185</name>
</gene>
<evidence type="ECO:0000256" key="8">
    <source>
        <dbReference type="ARBA" id="ARBA00022691"/>
    </source>
</evidence>
<evidence type="ECO:0000256" key="11">
    <source>
        <dbReference type="ARBA" id="ARBA00031088"/>
    </source>
</evidence>
<comment type="subcellular location">
    <subcellularLocation>
        <location evidence="2">Cytoplasm</location>
    </subcellularLocation>
</comment>
<dbReference type="Pfam" id="PF01029">
    <property type="entry name" value="NusB"/>
    <property type="match status" value="1"/>
</dbReference>
<dbReference type="Gene3D" id="3.30.70.1170">
    <property type="entry name" value="Sun protein, domain 3"/>
    <property type="match status" value="1"/>
</dbReference>
<accession>A0A933GKB9</accession>
<dbReference type="CDD" id="cd02440">
    <property type="entry name" value="AdoMet_MTases"/>
    <property type="match status" value="1"/>
</dbReference>
<feature type="binding site" evidence="13">
    <location>
        <position position="328"/>
    </location>
    <ligand>
        <name>S-adenosyl-L-methionine</name>
        <dbReference type="ChEBI" id="CHEBI:59789"/>
    </ligand>
</feature>
<dbReference type="InterPro" id="IPR029063">
    <property type="entry name" value="SAM-dependent_MTases_sf"/>
</dbReference>
<evidence type="ECO:0000256" key="4">
    <source>
        <dbReference type="ARBA" id="ARBA00022490"/>
    </source>
</evidence>
<dbReference type="InterPro" id="IPR049560">
    <property type="entry name" value="MeTrfase_RsmB-F_NOP2_cat"/>
</dbReference>
<dbReference type="InterPro" id="IPR001678">
    <property type="entry name" value="MeTrfase_RsmB-F_NOP2_dom"/>
</dbReference>
<proteinExistence type="inferred from homology"/>
<dbReference type="InterPro" id="IPR054728">
    <property type="entry name" value="RsmB-like_ferredoxin"/>
</dbReference>
<evidence type="ECO:0000313" key="15">
    <source>
        <dbReference type="EMBL" id="MBI4595167.1"/>
    </source>
</evidence>
<dbReference type="PROSITE" id="PS51686">
    <property type="entry name" value="SAM_MT_RSMB_NOP"/>
    <property type="match status" value="1"/>
</dbReference>
<evidence type="ECO:0000256" key="5">
    <source>
        <dbReference type="ARBA" id="ARBA00022552"/>
    </source>
</evidence>
<feature type="binding site" evidence="13">
    <location>
        <position position="311"/>
    </location>
    <ligand>
        <name>S-adenosyl-L-methionine</name>
        <dbReference type="ChEBI" id="CHEBI:59789"/>
    </ligand>
</feature>
<dbReference type="PANTHER" id="PTHR22807">
    <property type="entry name" value="NOP2 YEAST -RELATED NOL1/NOP2/FMU SUN DOMAIN-CONTAINING"/>
    <property type="match status" value="1"/>
</dbReference>
<dbReference type="InterPro" id="IPR004573">
    <property type="entry name" value="rRNA_ssu_MeTfrase_B"/>
</dbReference>
<dbReference type="NCBIfam" id="TIGR00563">
    <property type="entry name" value="rsmB"/>
    <property type="match status" value="1"/>
</dbReference>
<organism evidence="15 16">
    <name type="scientific">Tectimicrobiota bacterium</name>
    <dbReference type="NCBI Taxonomy" id="2528274"/>
    <lineage>
        <taxon>Bacteria</taxon>
        <taxon>Pseudomonadati</taxon>
        <taxon>Nitrospinota/Tectimicrobiota group</taxon>
        <taxon>Candidatus Tectimicrobiota</taxon>
    </lineage>
</organism>
<evidence type="ECO:0000256" key="1">
    <source>
        <dbReference type="ARBA" id="ARBA00002724"/>
    </source>
</evidence>
<dbReference type="EMBL" id="JACQWF010000103">
    <property type="protein sequence ID" value="MBI4595167.1"/>
    <property type="molecule type" value="Genomic_DNA"/>
</dbReference>
<comment type="catalytic activity">
    <reaction evidence="12">
        <text>cytidine(967) in 16S rRNA + S-adenosyl-L-methionine = 5-methylcytidine(967) in 16S rRNA + S-adenosyl-L-homocysteine + H(+)</text>
        <dbReference type="Rhea" id="RHEA:42748"/>
        <dbReference type="Rhea" id="RHEA-COMP:10219"/>
        <dbReference type="Rhea" id="RHEA-COMP:10220"/>
        <dbReference type="ChEBI" id="CHEBI:15378"/>
        <dbReference type="ChEBI" id="CHEBI:57856"/>
        <dbReference type="ChEBI" id="CHEBI:59789"/>
        <dbReference type="ChEBI" id="CHEBI:74483"/>
        <dbReference type="ChEBI" id="CHEBI:82748"/>
        <dbReference type="EC" id="2.1.1.176"/>
    </reaction>
</comment>
<evidence type="ECO:0000259" key="14">
    <source>
        <dbReference type="PROSITE" id="PS51686"/>
    </source>
</evidence>
<feature type="domain" description="SAM-dependent MTase RsmB/NOP-type" evidence="14">
    <location>
        <begin position="171"/>
        <end position="445"/>
    </location>
</feature>
<dbReference type="Proteomes" id="UP000772181">
    <property type="component" value="Unassembled WGS sequence"/>
</dbReference>
<dbReference type="GO" id="GO:0006355">
    <property type="term" value="P:regulation of DNA-templated transcription"/>
    <property type="evidence" value="ECO:0007669"/>
    <property type="project" value="InterPro"/>
</dbReference>
<dbReference type="SUPFAM" id="SSF48013">
    <property type="entry name" value="NusB-like"/>
    <property type="match status" value="1"/>
</dbReference>
<dbReference type="InterPro" id="IPR035926">
    <property type="entry name" value="NusB-like_sf"/>
</dbReference>